<organism evidence="1 2">
    <name type="scientific">Pedobacter psychrophilus</name>
    <dbReference type="NCBI Taxonomy" id="1826909"/>
    <lineage>
        <taxon>Bacteria</taxon>
        <taxon>Pseudomonadati</taxon>
        <taxon>Bacteroidota</taxon>
        <taxon>Sphingobacteriia</taxon>
        <taxon>Sphingobacteriales</taxon>
        <taxon>Sphingobacteriaceae</taxon>
        <taxon>Pedobacter</taxon>
    </lineage>
</organism>
<dbReference type="InterPro" id="IPR005338">
    <property type="entry name" value="Anhydro_N_Ac-Mur_kinase"/>
</dbReference>
<dbReference type="AlphaFoldDB" id="A0A179DF11"/>
<dbReference type="STRING" id="1826909.A5893_10320"/>
<dbReference type="GO" id="GO:0005524">
    <property type="term" value="F:ATP binding"/>
    <property type="evidence" value="ECO:0007669"/>
    <property type="project" value="InterPro"/>
</dbReference>
<dbReference type="GO" id="GO:0006040">
    <property type="term" value="P:amino sugar metabolic process"/>
    <property type="evidence" value="ECO:0007669"/>
    <property type="project" value="InterPro"/>
</dbReference>
<accession>A0A179DF11</accession>
<keyword evidence="1" id="KW-0418">Kinase</keyword>
<dbReference type="Proteomes" id="UP000078459">
    <property type="component" value="Unassembled WGS sequence"/>
</dbReference>
<gene>
    <name evidence="1" type="ORF">A5893_10320</name>
</gene>
<dbReference type="OrthoDB" id="9763949at2"/>
<keyword evidence="1" id="KW-0808">Transferase</keyword>
<evidence type="ECO:0000313" key="1">
    <source>
        <dbReference type="EMBL" id="OAQ39063.1"/>
    </source>
</evidence>
<proteinExistence type="predicted"/>
<dbReference type="Pfam" id="PF03702">
    <property type="entry name" value="AnmK"/>
    <property type="match status" value="1"/>
</dbReference>
<dbReference type="PANTHER" id="PTHR30605">
    <property type="entry name" value="ANHYDRO-N-ACETYLMURAMIC ACID KINASE"/>
    <property type="match status" value="1"/>
</dbReference>
<reference evidence="1 2" key="2">
    <citation type="submission" date="2016-06" db="EMBL/GenBank/DDBJ databases">
        <title>Pedobacter psychrophilus sp. nov., isolated from Antarctic fragmentary rock.</title>
        <authorList>
            <person name="Svec P."/>
        </authorList>
    </citation>
    <scope>NUCLEOTIDE SEQUENCE [LARGE SCALE GENOMIC DNA]</scope>
    <source>
        <strain evidence="1 2">CCM 8644</strain>
    </source>
</reference>
<dbReference type="EMBL" id="LWHJ01000028">
    <property type="protein sequence ID" value="OAQ39063.1"/>
    <property type="molecule type" value="Genomic_DNA"/>
</dbReference>
<reference evidence="1 2" key="1">
    <citation type="submission" date="2016-04" db="EMBL/GenBank/DDBJ databases">
        <authorList>
            <person name="Evans L.H."/>
            <person name="Alamgir A."/>
            <person name="Owens N."/>
            <person name="Weber N.D."/>
            <person name="Virtaneva K."/>
            <person name="Barbian K."/>
            <person name="Babar A."/>
            <person name="Rosenke K."/>
        </authorList>
    </citation>
    <scope>NUCLEOTIDE SEQUENCE [LARGE SCALE GENOMIC DNA]</scope>
    <source>
        <strain evidence="1 2">CCM 8644</strain>
    </source>
</reference>
<dbReference type="RefSeq" id="WP_068822593.1">
    <property type="nucleotide sequence ID" value="NZ_LWHJ01000028.1"/>
</dbReference>
<dbReference type="SUPFAM" id="SSF53067">
    <property type="entry name" value="Actin-like ATPase domain"/>
    <property type="match status" value="1"/>
</dbReference>
<dbReference type="InterPro" id="IPR043129">
    <property type="entry name" value="ATPase_NBD"/>
</dbReference>
<sequence length="395" mass="43361">MNNWIAKLSEIAEKERRLIIGLMSGTSLDGLDIALCKISGSGLNTKAQVLAFETISYSDEFKNQIKKIAFLKIVDLELLCSLNKKIGEMHGEMVNSFLKSRNINPENIDLIASHGQTIYHSPANSRESDGFGNSTLQIGDADQISVKTNIVTVSDFRQKNIAQGLEGAPLAIYGDYLLFNHPTENRILLNIGGISNFTYLPAGGKFNTILSTDVGPGNKIMDQFINKIDPQLFYDKNGEMAALGKTNEEFLAALLNHSFFELSFPKSTGPELFNLDYLYSAISKCKSDPISNQDILATLNLFTAKSIEIAIRKTTANLKDTVIYISGGGNHNFLLTSNLKNLLHDCSFKNLSDLGINPDAKEALLFAILANETVAGDYKDLNNETLSMGKISLPF</sequence>
<dbReference type="Gene3D" id="3.30.420.40">
    <property type="match status" value="2"/>
</dbReference>
<dbReference type="CDD" id="cd24050">
    <property type="entry name" value="ASKHA_NBD_ANMK"/>
    <property type="match status" value="1"/>
</dbReference>
<dbReference type="PANTHER" id="PTHR30605:SF0">
    <property type="entry name" value="ANHYDRO-N-ACETYLMURAMIC ACID KINASE"/>
    <property type="match status" value="1"/>
</dbReference>
<keyword evidence="2" id="KW-1185">Reference proteome</keyword>
<name>A0A179DF11_9SPHI</name>
<protein>
    <submittedName>
        <fullName evidence="1">Anhydro-N-acetylmuramic acid kinase</fullName>
    </submittedName>
</protein>
<comment type="caution">
    <text evidence="1">The sequence shown here is derived from an EMBL/GenBank/DDBJ whole genome shotgun (WGS) entry which is preliminary data.</text>
</comment>
<dbReference type="GO" id="GO:0009254">
    <property type="term" value="P:peptidoglycan turnover"/>
    <property type="evidence" value="ECO:0007669"/>
    <property type="project" value="InterPro"/>
</dbReference>
<evidence type="ECO:0000313" key="2">
    <source>
        <dbReference type="Proteomes" id="UP000078459"/>
    </source>
</evidence>
<dbReference type="GO" id="GO:0016773">
    <property type="term" value="F:phosphotransferase activity, alcohol group as acceptor"/>
    <property type="evidence" value="ECO:0007669"/>
    <property type="project" value="InterPro"/>
</dbReference>
<dbReference type="GO" id="GO:0016301">
    <property type="term" value="F:kinase activity"/>
    <property type="evidence" value="ECO:0007669"/>
    <property type="project" value="UniProtKB-KW"/>
</dbReference>